<gene>
    <name evidence="2" type="ORF">UFOVP536_46</name>
</gene>
<keyword evidence="1" id="KW-1133">Transmembrane helix</keyword>
<feature type="transmembrane region" description="Helical" evidence="1">
    <location>
        <begin position="117"/>
        <end position="139"/>
    </location>
</feature>
<sequence>MTGFEPVYDAVKHMFSEEEVMEEKIEKPVEQVVKRKTARINPDAKPVLFTAVALVTLLMVSSFTVSFSGIYDVSAWTGLPVVLQWLPALFIDAAILAYTISLIVFKARGESVWRTLVGLSAFAGISVVANIAHTMAFWSGEFTDFRAWIGVLITASAPIAVLLASEEITRLAFEKPEAE</sequence>
<reference evidence="2" key="1">
    <citation type="submission" date="2020-04" db="EMBL/GenBank/DDBJ databases">
        <authorList>
            <person name="Chiriac C."/>
            <person name="Salcher M."/>
            <person name="Ghai R."/>
            <person name="Kavagutti S V."/>
        </authorList>
    </citation>
    <scope>NUCLEOTIDE SEQUENCE</scope>
</reference>
<keyword evidence="1" id="KW-0812">Transmembrane</keyword>
<evidence type="ECO:0000313" key="2">
    <source>
        <dbReference type="EMBL" id="CAB4149125.1"/>
    </source>
</evidence>
<protein>
    <submittedName>
        <fullName evidence="2">Uncharacterized protein</fullName>
    </submittedName>
</protein>
<proteinExistence type="predicted"/>
<name>A0A6J5MPM4_9CAUD</name>
<evidence type="ECO:0000256" key="1">
    <source>
        <dbReference type="SAM" id="Phobius"/>
    </source>
</evidence>
<dbReference type="EMBL" id="LR796499">
    <property type="protein sequence ID" value="CAB4149125.1"/>
    <property type="molecule type" value="Genomic_DNA"/>
</dbReference>
<feature type="transmembrane region" description="Helical" evidence="1">
    <location>
        <begin position="47"/>
        <end position="71"/>
    </location>
</feature>
<feature type="transmembrane region" description="Helical" evidence="1">
    <location>
        <begin position="83"/>
        <end position="105"/>
    </location>
</feature>
<accession>A0A6J5MPM4</accession>
<organism evidence="2">
    <name type="scientific">uncultured Caudovirales phage</name>
    <dbReference type="NCBI Taxonomy" id="2100421"/>
    <lineage>
        <taxon>Viruses</taxon>
        <taxon>Duplodnaviria</taxon>
        <taxon>Heunggongvirae</taxon>
        <taxon>Uroviricota</taxon>
        <taxon>Caudoviricetes</taxon>
        <taxon>Peduoviridae</taxon>
        <taxon>Maltschvirus</taxon>
        <taxon>Maltschvirus maltsch</taxon>
    </lineage>
</organism>
<feature type="transmembrane region" description="Helical" evidence="1">
    <location>
        <begin position="145"/>
        <end position="165"/>
    </location>
</feature>
<keyword evidence="1" id="KW-0472">Membrane</keyword>